<dbReference type="Proteomes" id="UP001623330">
    <property type="component" value="Unassembled WGS sequence"/>
</dbReference>
<evidence type="ECO:0000313" key="1">
    <source>
        <dbReference type="EMBL" id="KAL3234231.1"/>
    </source>
</evidence>
<gene>
    <name evidence="1" type="ORF">RNJ44_02993</name>
</gene>
<reference evidence="1 2" key="1">
    <citation type="submission" date="2024-05" db="EMBL/GenBank/DDBJ databases">
        <title>Long read based assembly of the Candida bracarensis genome reveals expanded adhesin content.</title>
        <authorList>
            <person name="Marcet-Houben M."/>
            <person name="Ksiezopolska E."/>
            <person name="Gabaldon T."/>
        </authorList>
    </citation>
    <scope>NUCLEOTIDE SEQUENCE [LARGE SCALE GENOMIC DNA]</scope>
    <source>
        <strain evidence="1 2">CBM6</strain>
    </source>
</reference>
<keyword evidence="2" id="KW-1185">Reference proteome</keyword>
<organism evidence="1 2">
    <name type="scientific">Nakaseomyces bracarensis</name>
    <dbReference type="NCBI Taxonomy" id="273131"/>
    <lineage>
        <taxon>Eukaryota</taxon>
        <taxon>Fungi</taxon>
        <taxon>Dikarya</taxon>
        <taxon>Ascomycota</taxon>
        <taxon>Saccharomycotina</taxon>
        <taxon>Saccharomycetes</taxon>
        <taxon>Saccharomycetales</taxon>
        <taxon>Saccharomycetaceae</taxon>
        <taxon>Nakaseomyces</taxon>
    </lineage>
</organism>
<accession>A0ABR4NYG2</accession>
<name>A0ABR4NYG2_9SACH</name>
<dbReference type="EMBL" id="JBEVYD010000003">
    <property type="protein sequence ID" value="KAL3234231.1"/>
    <property type="molecule type" value="Genomic_DNA"/>
</dbReference>
<proteinExistence type="predicted"/>
<comment type="caution">
    <text evidence="1">The sequence shown here is derived from an EMBL/GenBank/DDBJ whole genome shotgun (WGS) entry which is preliminary data.</text>
</comment>
<protein>
    <submittedName>
        <fullName evidence="1">Identified by fungal homology comparisons and RT-PCR</fullName>
    </submittedName>
</protein>
<evidence type="ECO:0000313" key="2">
    <source>
        <dbReference type="Proteomes" id="UP001623330"/>
    </source>
</evidence>
<sequence length="125" mass="14278">MYPIPIFVMQVPPMRYILLYVNNHTTTVHSYLAFFANFRKFLQISQISFFIFFKKKEIAAPEFRVWSPTTLLGQALTSLTTVDRTGNGAFLWIWPQPKECEYPNNMSTLTSGGGGFAARLEGMIV</sequence>